<dbReference type="PANTHER" id="PTHR47599">
    <property type="entry name" value="CELL-TO-CELL MOVEMENT PROTEIN"/>
    <property type="match status" value="1"/>
</dbReference>
<evidence type="ECO:0008006" key="4">
    <source>
        <dbReference type="Google" id="ProtNLM"/>
    </source>
</evidence>
<dbReference type="Proteomes" id="UP001642360">
    <property type="component" value="Unassembled WGS sequence"/>
</dbReference>
<organism evidence="2 3">
    <name type="scientific">Ilex paraguariensis</name>
    <name type="common">yerba mate</name>
    <dbReference type="NCBI Taxonomy" id="185542"/>
    <lineage>
        <taxon>Eukaryota</taxon>
        <taxon>Viridiplantae</taxon>
        <taxon>Streptophyta</taxon>
        <taxon>Embryophyta</taxon>
        <taxon>Tracheophyta</taxon>
        <taxon>Spermatophyta</taxon>
        <taxon>Magnoliopsida</taxon>
        <taxon>eudicotyledons</taxon>
        <taxon>Gunneridae</taxon>
        <taxon>Pentapetalae</taxon>
        <taxon>asterids</taxon>
        <taxon>campanulids</taxon>
        <taxon>Aquifoliales</taxon>
        <taxon>Aquifoliaceae</taxon>
        <taxon>Ilex</taxon>
    </lineage>
</organism>
<accession>A0ABC8SCD7</accession>
<keyword evidence="3" id="KW-1185">Reference proteome</keyword>
<dbReference type="EMBL" id="CAUOFW020002591">
    <property type="protein sequence ID" value="CAK9154834.1"/>
    <property type="molecule type" value="Genomic_DNA"/>
</dbReference>
<sequence length="256" mass="29698">MIKTLFSTKKDSRRTSFNNNEEQEEQVREKLQNWNPPKVKANDVYHKSGIFESKSHYEIKKVQKTLPIRNEYEDFLLIDRNTIQEHEQQYNYLHIGLIQVAVKPLTTKGLNSSVLVCLRDGRCLDFNASQIAMVESSLSNGPIYFNCYPNFPVSLTDRWILDVFSLNIKTHGFERDGSSEDIVIVYKVCYKLVTTVMIDMKAKFSHSNGKTPFIQTNLLRNNVAVSNTTEWASVEIPERWRVINEAHRRPQPSPNI</sequence>
<dbReference type="Pfam" id="PF01107">
    <property type="entry name" value="MP"/>
    <property type="match status" value="1"/>
</dbReference>
<feature type="region of interest" description="Disordered" evidence="1">
    <location>
        <begin position="6"/>
        <end position="25"/>
    </location>
</feature>
<dbReference type="AlphaFoldDB" id="A0ABC8SCD7"/>
<evidence type="ECO:0000313" key="3">
    <source>
        <dbReference type="Proteomes" id="UP001642360"/>
    </source>
</evidence>
<dbReference type="InterPro" id="IPR028919">
    <property type="entry name" value="Viral_movement"/>
</dbReference>
<proteinExistence type="predicted"/>
<dbReference type="InterPro" id="IPR051596">
    <property type="entry name" value="Caulimoviridae_Movement"/>
</dbReference>
<evidence type="ECO:0000313" key="2">
    <source>
        <dbReference type="EMBL" id="CAK9154834.1"/>
    </source>
</evidence>
<comment type="caution">
    <text evidence="2">The sequence shown here is derived from an EMBL/GenBank/DDBJ whole genome shotgun (WGS) entry which is preliminary data.</text>
</comment>
<name>A0ABC8SCD7_9AQUA</name>
<dbReference type="PANTHER" id="PTHR47599:SF4">
    <property type="entry name" value="POLYPROTEIN"/>
    <property type="match status" value="1"/>
</dbReference>
<evidence type="ECO:0000256" key="1">
    <source>
        <dbReference type="SAM" id="MobiDB-lite"/>
    </source>
</evidence>
<reference evidence="2 3" key="1">
    <citation type="submission" date="2024-02" db="EMBL/GenBank/DDBJ databases">
        <authorList>
            <person name="Vignale AGUSTIN F."/>
            <person name="Sosa J E."/>
            <person name="Modenutti C."/>
        </authorList>
    </citation>
    <scope>NUCLEOTIDE SEQUENCE [LARGE SCALE GENOMIC DNA]</scope>
</reference>
<protein>
    <recommendedName>
        <fullName evidence="4">Movement protein</fullName>
    </recommendedName>
</protein>
<gene>
    <name evidence="2" type="ORF">ILEXP_LOCUS23189</name>
</gene>